<name>A0A644Y6H7_9ZZZZ</name>
<dbReference type="EMBL" id="VSSQ01003665">
    <property type="protein sequence ID" value="MPM21784.1"/>
    <property type="molecule type" value="Genomic_DNA"/>
</dbReference>
<dbReference type="AlphaFoldDB" id="A0A644Y6H7"/>
<evidence type="ECO:0000313" key="1">
    <source>
        <dbReference type="EMBL" id="MPM21784.1"/>
    </source>
</evidence>
<organism evidence="1">
    <name type="scientific">bioreactor metagenome</name>
    <dbReference type="NCBI Taxonomy" id="1076179"/>
    <lineage>
        <taxon>unclassified sequences</taxon>
        <taxon>metagenomes</taxon>
        <taxon>ecological metagenomes</taxon>
    </lineage>
</organism>
<gene>
    <name evidence="1" type="ORF">SDC9_68229</name>
</gene>
<reference evidence="1" key="1">
    <citation type="submission" date="2019-08" db="EMBL/GenBank/DDBJ databases">
        <authorList>
            <person name="Kucharzyk K."/>
            <person name="Murdoch R.W."/>
            <person name="Higgins S."/>
            <person name="Loffler F."/>
        </authorList>
    </citation>
    <scope>NUCLEOTIDE SEQUENCE</scope>
</reference>
<accession>A0A644Y6H7</accession>
<comment type="caution">
    <text evidence="1">The sequence shown here is derived from an EMBL/GenBank/DDBJ whole genome shotgun (WGS) entry which is preliminary data.</text>
</comment>
<protein>
    <submittedName>
        <fullName evidence="1">Uncharacterized protein</fullName>
    </submittedName>
</protein>
<proteinExistence type="predicted"/>
<sequence>MSAQPIRIQTQCQNPRQIAVKRQIKRHPLALGRHRRRHDLLDQAPDRLTGFAFLIGFREPRDQRPDPVLPGSGHRRMDPHRGRAGIGGGQFLFQLLLAAGQLFHLRLDPLGRGAGQKGVHQHVLFPDRLRQFFLLHRPVVGQAGDQAVALGDIFLAEDLHQFRVHQPVRQDRQDPALKLLPGDAGAVCAHRFALVARIAAAEAVLADGREAPAAAAAFDKAGQQETRLAPFPRLPLSLGNLAALLARLYPVPEGVIDDAQFRDVRDDPFGFRIVL</sequence>